<evidence type="ECO:0000259" key="1">
    <source>
        <dbReference type="Pfam" id="PF12728"/>
    </source>
</evidence>
<accession>A0A1K2IAU0</accession>
<dbReference type="Pfam" id="PF12728">
    <property type="entry name" value="HTH_17"/>
    <property type="match status" value="1"/>
</dbReference>
<dbReference type="EMBL" id="FPKV01000001">
    <property type="protein sequence ID" value="SFZ89519.1"/>
    <property type="molecule type" value="Genomic_DNA"/>
</dbReference>
<evidence type="ECO:0000313" key="3">
    <source>
        <dbReference type="Proteomes" id="UP000182544"/>
    </source>
</evidence>
<name>A0A1K2IAU0_9FLAO</name>
<dbReference type="STRING" id="369401.SAMN05428642_101356"/>
<protein>
    <submittedName>
        <fullName evidence="2">Helix-turn-helix domain-containing protein</fullName>
    </submittedName>
</protein>
<dbReference type="RefSeq" id="WP_072400011.1">
    <property type="nucleotide sequence ID" value="NZ_FPKV01000001.1"/>
</dbReference>
<dbReference type="PANTHER" id="PTHR34585:SF22">
    <property type="entry name" value="HELIX-TURN-HELIX DOMAIN-CONTAINING PROTEIN"/>
    <property type="match status" value="1"/>
</dbReference>
<dbReference type="OrthoDB" id="1524679at2"/>
<dbReference type="SUPFAM" id="SSF46955">
    <property type="entry name" value="Putative DNA-binding domain"/>
    <property type="match status" value="1"/>
</dbReference>
<reference evidence="2 3" key="1">
    <citation type="submission" date="2016-10" db="EMBL/GenBank/DDBJ databases">
        <authorList>
            <person name="de Groot N.N."/>
        </authorList>
    </citation>
    <scope>NUCLEOTIDE SEQUENCE [LARGE SCALE GENOMIC DNA]</scope>
    <source>
        <strain evidence="2 3">DSM 18180</strain>
    </source>
</reference>
<dbReference type="AlphaFoldDB" id="A0A1K2IAU0"/>
<evidence type="ECO:0000313" key="2">
    <source>
        <dbReference type="EMBL" id="SFZ89519.1"/>
    </source>
</evidence>
<sequence>MSAIIITTEDLREFKMELLEDIKQVLSNQSGQPFKKWLKSPEVRDLLGISPGTLQNLRINGTLPYTKVGGVLYYDYQEIMQVLEKNKVDNRL</sequence>
<dbReference type="PANTHER" id="PTHR34585">
    <property type="match status" value="1"/>
</dbReference>
<organism evidence="2 3">
    <name type="scientific">Flaviramulus basaltis</name>
    <dbReference type="NCBI Taxonomy" id="369401"/>
    <lineage>
        <taxon>Bacteria</taxon>
        <taxon>Pseudomonadati</taxon>
        <taxon>Bacteroidota</taxon>
        <taxon>Flavobacteriia</taxon>
        <taxon>Flavobacteriales</taxon>
        <taxon>Flavobacteriaceae</taxon>
        <taxon>Flaviramulus</taxon>
    </lineage>
</organism>
<gene>
    <name evidence="2" type="ORF">SAMN05428642_101356</name>
</gene>
<proteinExistence type="predicted"/>
<keyword evidence="3" id="KW-1185">Reference proteome</keyword>
<feature type="domain" description="Helix-turn-helix" evidence="1">
    <location>
        <begin position="37"/>
        <end position="86"/>
    </location>
</feature>
<dbReference type="InterPro" id="IPR009061">
    <property type="entry name" value="DNA-bd_dom_put_sf"/>
</dbReference>
<dbReference type="Proteomes" id="UP000182544">
    <property type="component" value="Unassembled WGS sequence"/>
</dbReference>
<dbReference type="InterPro" id="IPR041657">
    <property type="entry name" value="HTH_17"/>
</dbReference>